<feature type="binding site" evidence="6">
    <location>
        <begin position="93"/>
        <end position="96"/>
    </location>
    <ligand>
        <name>(6R)-10-formyltetrahydrofolate</name>
        <dbReference type="ChEBI" id="CHEBI:195366"/>
    </ligand>
</feature>
<feature type="binding site" evidence="6">
    <location>
        <position position="68"/>
    </location>
    <ligand>
        <name>(6R)-10-formyltetrahydrofolate</name>
        <dbReference type="ChEBI" id="CHEBI:195366"/>
    </ligand>
</feature>
<feature type="binding site" evidence="6">
    <location>
        <begin position="15"/>
        <end position="17"/>
    </location>
    <ligand>
        <name>N(1)-(5-phospho-beta-D-ribosyl)glycinamide</name>
        <dbReference type="ChEBI" id="CHEBI:143788"/>
    </ligand>
</feature>
<dbReference type="InterPro" id="IPR004607">
    <property type="entry name" value="GART"/>
</dbReference>
<dbReference type="GO" id="GO:0004644">
    <property type="term" value="F:phosphoribosylglycinamide formyltransferase activity"/>
    <property type="evidence" value="ECO:0007669"/>
    <property type="project" value="UniProtKB-UniRule"/>
</dbReference>
<comment type="function">
    <text evidence="6">Catalyzes the transfer of a formyl group from 10-formyltetrahydrofolate to 5-phospho-ribosyl-glycinamide (GAR), producing 5-phospho-ribosyl-N-formylglycinamide (FGAR) and tetrahydrofolate.</text>
</comment>
<dbReference type="Proteomes" id="UP000636264">
    <property type="component" value="Unassembled WGS sequence"/>
</dbReference>
<dbReference type="Pfam" id="PF00551">
    <property type="entry name" value="Formyl_trans_N"/>
    <property type="match status" value="1"/>
</dbReference>
<evidence type="ECO:0000256" key="2">
    <source>
        <dbReference type="ARBA" id="ARBA00022679"/>
    </source>
</evidence>
<sequence>MSPRNRVGVLISGRGSNMTALIRAAAEADFPAEIVCVISDQPEAQGLAVAASSGIPTFVAPRAGHPNKAAHEGEIQRILDEAGVEIICLAGFMRILSADFTNRWVGRLINIHPSLLPLFPGLTTHARVIQQGMRIHGCTVHFVTAEMDAGPIIAQAAVPVLPTDTEGELAVRVLNMEHKIYPLALSMVASGKARMENNRTVYAHGLEIGWGANTSLMVPSSVEEIVNLEDLARRTP</sequence>
<evidence type="ECO:0000256" key="4">
    <source>
        <dbReference type="ARBA" id="ARBA00038440"/>
    </source>
</evidence>
<dbReference type="InterPro" id="IPR036477">
    <property type="entry name" value="Formyl_transf_N_sf"/>
</dbReference>
<gene>
    <name evidence="6 8" type="primary">purN</name>
    <name evidence="8" type="ORF">GCM10011385_02400</name>
</gene>
<protein>
    <recommendedName>
        <fullName evidence="6">Phosphoribosylglycinamide formyltransferase</fullName>
        <ecNumber evidence="6">2.1.2.2</ecNumber>
    </recommendedName>
    <alternativeName>
        <fullName evidence="6">5'-phosphoribosylglycinamide transformylase</fullName>
    </alternativeName>
    <alternativeName>
        <fullName evidence="6">GAR transformylase</fullName>
        <shortName evidence="6">GART</shortName>
    </alternativeName>
</protein>
<dbReference type="GO" id="GO:0006189">
    <property type="term" value="P:'de novo' IMP biosynthetic process"/>
    <property type="evidence" value="ECO:0007669"/>
    <property type="project" value="UniProtKB-UniRule"/>
</dbReference>
<dbReference type="AlphaFoldDB" id="A0A916VYC9"/>
<name>A0A916VYC9_9HYPH</name>
<evidence type="ECO:0000256" key="5">
    <source>
        <dbReference type="ARBA" id="ARBA00047664"/>
    </source>
</evidence>
<dbReference type="PROSITE" id="PS00373">
    <property type="entry name" value="GART"/>
    <property type="match status" value="1"/>
</dbReference>
<accession>A0A916VYC9</accession>
<feature type="site" description="Raises pKa of active site His" evidence="6">
    <location>
        <position position="148"/>
    </location>
</feature>
<dbReference type="PANTHER" id="PTHR43369:SF2">
    <property type="entry name" value="PHOSPHORIBOSYLGLYCINAMIDE FORMYLTRANSFERASE"/>
    <property type="match status" value="1"/>
</dbReference>
<dbReference type="EMBL" id="BMIF01000001">
    <property type="protein sequence ID" value="GGA52594.1"/>
    <property type="molecule type" value="Genomic_DNA"/>
</dbReference>
<dbReference type="CDD" id="cd08645">
    <property type="entry name" value="FMT_core_GART"/>
    <property type="match status" value="1"/>
</dbReference>
<dbReference type="GO" id="GO:0005829">
    <property type="term" value="C:cytosol"/>
    <property type="evidence" value="ECO:0007669"/>
    <property type="project" value="TreeGrafter"/>
</dbReference>
<comment type="catalytic activity">
    <reaction evidence="5 6">
        <text>N(1)-(5-phospho-beta-D-ribosyl)glycinamide + (6R)-10-formyltetrahydrofolate = N(2)-formyl-N(1)-(5-phospho-beta-D-ribosyl)glycinamide + (6S)-5,6,7,8-tetrahydrofolate + H(+)</text>
        <dbReference type="Rhea" id="RHEA:15053"/>
        <dbReference type="ChEBI" id="CHEBI:15378"/>
        <dbReference type="ChEBI" id="CHEBI:57453"/>
        <dbReference type="ChEBI" id="CHEBI:143788"/>
        <dbReference type="ChEBI" id="CHEBI:147286"/>
        <dbReference type="ChEBI" id="CHEBI:195366"/>
        <dbReference type="EC" id="2.1.2.2"/>
    </reaction>
</comment>
<dbReference type="EC" id="2.1.2.2" evidence="6"/>
<keyword evidence="9" id="KW-1185">Reference proteome</keyword>
<evidence type="ECO:0000313" key="9">
    <source>
        <dbReference type="Proteomes" id="UP000636264"/>
    </source>
</evidence>
<proteinExistence type="inferred from homology"/>
<dbReference type="InterPro" id="IPR002376">
    <property type="entry name" value="Formyl_transf_N"/>
</dbReference>
<evidence type="ECO:0000313" key="8">
    <source>
        <dbReference type="EMBL" id="GGA52594.1"/>
    </source>
</evidence>
<keyword evidence="2 6" id="KW-0808">Transferase</keyword>
<feature type="active site" description="Proton donor" evidence="6">
    <location>
        <position position="112"/>
    </location>
</feature>
<keyword evidence="3 6" id="KW-0658">Purine biosynthesis</keyword>
<comment type="similarity">
    <text evidence="4 6">Belongs to the GART family.</text>
</comment>
<dbReference type="Gene3D" id="3.40.50.170">
    <property type="entry name" value="Formyl transferase, N-terminal domain"/>
    <property type="match status" value="1"/>
</dbReference>
<feature type="binding site" evidence="6">
    <location>
        <position position="110"/>
    </location>
    <ligand>
        <name>(6R)-10-formyltetrahydrofolate</name>
        <dbReference type="ChEBI" id="CHEBI:195366"/>
    </ligand>
</feature>
<evidence type="ECO:0000256" key="3">
    <source>
        <dbReference type="ARBA" id="ARBA00022755"/>
    </source>
</evidence>
<comment type="caution">
    <text evidence="8">The sequence shown here is derived from an EMBL/GenBank/DDBJ whole genome shotgun (WGS) entry which is preliminary data.</text>
</comment>
<dbReference type="InterPro" id="IPR001555">
    <property type="entry name" value="GART_AS"/>
</dbReference>
<evidence type="ECO:0000256" key="6">
    <source>
        <dbReference type="HAMAP-Rule" id="MF_01930"/>
    </source>
</evidence>
<dbReference type="RefSeq" id="WP_188719098.1">
    <property type="nucleotide sequence ID" value="NZ_BMIF01000001.1"/>
</dbReference>
<reference evidence="8" key="2">
    <citation type="submission" date="2020-09" db="EMBL/GenBank/DDBJ databases">
        <authorList>
            <person name="Sun Q."/>
            <person name="Zhou Y."/>
        </authorList>
    </citation>
    <scope>NUCLEOTIDE SEQUENCE</scope>
    <source>
        <strain evidence="8">CGMCC 1.15320</strain>
    </source>
</reference>
<reference evidence="8" key="1">
    <citation type="journal article" date="2014" name="Int. J. Syst. Evol. Microbiol.">
        <title>Complete genome sequence of Corynebacterium casei LMG S-19264T (=DSM 44701T), isolated from a smear-ripened cheese.</title>
        <authorList>
            <consortium name="US DOE Joint Genome Institute (JGI-PGF)"/>
            <person name="Walter F."/>
            <person name="Albersmeier A."/>
            <person name="Kalinowski J."/>
            <person name="Ruckert C."/>
        </authorList>
    </citation>
    <scope>NUCLEOTIDE SEQUENCE</scope>
    <source>
        <strain evidence="8">CGMCC 1.15320</strain>
    </source>
</reference>
<evidence type="ECO:0000256" key="1">
    <source>
        <dbReference type="ARBA" id="ARBA00005054"/>
    </source>
</evidence>
<dbReference type="PANTHER" id="PTHR43369">
    <property type="entry name" value="PHOSPHORIBOSYLGLYCINAMIDE FORMYLTRANSFERASE"/>
    <property type="match status" value="1"/>
</dbReference>
<evidence type="ECO:0000259" key="7">
    <source>
        <dbReference type="Pfam" id="PF00551"/>
    </source>
</evidence>
<comment type="pathway">
    <text evidence="1 6">Purine metabolism; IMP biosynthesis via de novo pathway; N(2)-formyl-N(1)-(5-phospho-D-ribosyl)glycinamide from N(1)-(5-phospho-D-ribosyl)glycinamide (10-formyl THF route): step 1/1.</text>
</comment>
<dbReference type="NCBIfam" id="TIGR00639">
    <property type="entry name" value="PurN"/>
    <property type="match status" value="1"/>
</dbReference>
<dbReference type="SUPFAM" id="SSF53328">
    <property type="entry name" value="Formyltransferase"/>
    <property type="match status" value="1"/>
</dbReference>
<organism evidence="8 9">
    <name type="scientific">Nitratireductor aestuarii</name>
    <dbReference type="NCBI Taxonomy" id="1735103"/>
    <lineage>
        <taxon>Bacteria</taxon>
        <taxon>Pseudomonadati</taxon>
        <taxon>Pseudomonadota</taxon>
        <taxon>Alphaproteobacteria</taxon>
        <taxon>Hyphomicrobiales</taxon>
        <taxon>Phyllobacteriaceae</taxon>
        <taxon>Nitratireductor</taxon>
    </lineage>
</organism>
<feature type="domain" description="Formyl transferase N-terminal" evidence="7">
    <location>
        <begin position="6"/>
        <end position="185"/>
    </location>
</feature>
<dbReference type="HAMAP" id="MF_01930">
    <property type="entry name" value="PurN"/>
    <property type="match status" value="1"/>
</dbReference>